<evidence type="ECO:0000256" key="4">
    <source>
        <dbReference type="ARBA" id="ARBA00023004"/>
    </source>
</evidence>
<gene>
    <name evidence="7" type="ORF">ERS852511_02428</name>
</gene>
<comment type="cofactor">
    <cofactor evidence="1">
        <name>[4Fe-4S] cluster</name>
        <dbReference type="ChEBI" id="CHEBI:49883"/>
    </cofactor>
</comment>
<evidence type="ECO:0000256" key="2">
    <source>
        <dbReference type="ARBA" id="ARBA00022691"/>
    </source>
</evidence>
<evidence type="ECO:0000256" key="5">
    <source>
        <dbReference type="ARBA" id="ARBA00023014"/>
    </source>
</evidence>
<organism evidence="7 8">
    <name type="scientific">Bacteroides thetaiotaomicron</name>
    <dbReference type="NCBI Taxonomy" id="818"/>
    <lineage>
        <taxon>Bacteria</taxon>
        <taxon>Pseudomonadati</taxon>
        <taxon>Bacteroidota</taxon>
        <taxon>Bacteroidia</taxon>
        <taxon>Bacteroidales</taxon>
        <taxon>Bacteroidaceae</taxon>
        <taxon>Bacteroides</taxon>
    </lineage>
</organism>
<feature type="domain" description="Elp3/MiaA/NifB-like radical SAM core" evidence="6">
    <location>
        <begin position="261"/>
        <end position="463"/>
    </location>
</feature>
<reference evidence="7 8" key="1">
    <citation type="submission" date="2015-09" db="EMBL/GenBank/DDBJ databases">
        <authorList>
            <consortium name="Pathogen Informatics"/>
        </authorList>
    </citation>
    <scope>NUCLEOTIDE SEQUENCE [LARGE SCALE GENOMIC DNA]</scope>
    <source>
        <strain evidence="7 8">2789STDY5834899</strain>
    </source>
</reference>
<evidence type="ECO:0000313" key="8">
    <source>
        <dbReference type="Proteomes" id="UP000095576"/>
    </source>
</evidence>
<dbReference type="SUPFAM" id="SSF102114">
    <property type="entry name" value="Radical SAM enzymes"/>
    <property type="match status" value="1"/>
</dbReference>
<dbReference type="SFLD" id="SFLDS00029">
    <property type="entry name" value="Radical_SAM"/>
    <property type="match status" value="1"/>
</dbReference>
<keyword evidence="3" id="KW-0479">Metal-binding</keyword>
<keyword evidence="5" id="KW-0411">Iron-sulfur</keyword>
<keyword evidence="4" id="KW-0408">Iron</keyword>
<dbReference type="InterPro" id="IPR058240">
    <property type="entry name" value="rSAM_sf"/>
</dbReference>
<evidence type="ECO:0000256" key="3">
    <source>
        <dbReference type="ARBA" id="ARBA00022723"/>
    </source>
</evidence>
<name>A0A174P5Z4_BACT4</name>
<dbReference type="PANTHER" id="PTHR43409">
    <property type="entry name" value="ANAEROBIC MAGNESIUM-PROTOPORPHYRIN IX MONOMETHYL ESTER CYCLASE-RELATED"/>
    <property type="match status" value="1"/>
</dbReference>
<evidence type="ECO:0000313" key="7">
    <source>
        <dbReference type="EMBL" id="CUP53725.1"/>
    </source>
</evidence>
<proteinExistence type="predicted"/>
<dbReference type="Pfam" id="PF04055">
    <property type="entry name" value="Radical_SAM"/>
    <property type="match status" value="1"/>
</dbReference>
<dbReference type="AlphaFoldDB" id="A0A174P5Z4"/>
<dbReference type="GO" id="GO:0003824">
    <property type="term" value="F:catalytic activity"/>
    <property type="evidence" value="ECO:0007669"/>
    <property type="project" value="InterPro"/>
</dbReference>
<protein>
    <submittedName>
        <fullName evidence="7">Bacteriocin maturation radical SAM protein 1</fullName>
    </submittedName>
</protein>
<sequence>MKKIILNCVPPFACNMPSPAMSILKSWLTKNGYDSSVIYWNMHLYKLQSDFVWNKPSTFETSSQLGLYVNYMLNKSKDSFLINCFKKIIQCSSPRYLTDDPLYYDMHMAKFADKMDDVIDTILSEIDFSETLMFGFSLKMDGWIFSSIVAEKVKKIAPEIPILVGGISTKEKAKSLLENFTQFDMAMWGEGEEPLVKVVEMLKEGKNNYSELINTAYRSQEGVLFSENKNNYYIDLSEQDMYPDYSDYFKQKKKLKLDIESILPIEGSRGCHWNKCKFCYLNSDYRYRVKSCVKICAEIKYMMNKFQLFSFEFLDNDFIGADLNKANLLIDNLILLKKEEPRFKIVIAEVITKGLNHSIIKRMFDAGIIFVQIGYESTSHKLLRKIRKKNTFASNLFYVKIASLYKIPLGNVNVLVNMPDETIEDILESIDNLRFLRFFLNPIYFKHMLIPVQVDSSSRYYLEVKNKTSGWTPSALAYDFLQNYILEKDHWIIFDYVKQSRHYQWETFKNIERYYLENKHTYSIKKESGTIEYLEYINGRKISEFNFCEDSVDWLILCYANDMVVSLQDLYIYMRCYLSNNSIDKKKLQSAVEDLMRRGLIYHTPDFSEIVSIINTSMI</sequence>
<dbReference type="Proteomes" id="UP000095576">
    <property type="component" value="Unassembled WGS sequence"/>
</dbReference>
<dbReference type="Gene3D" id="3.40.50.280">
    <property type="entry name" value="Cobalamin-binding domain"/>
    <property type="match status" value="1"/>
</dbReference>
<dbReference type="Gene3D" id="3.80.30.20">
    <property type="entry name" value="tm_1862 like domain"/>
    <property type="match status" value="1"/>
</dbReference>
<accession>A0A174P5Z4</accession>
<dbReference type="InterPro" id="IPR051198">
    <property type="entry name" value="BchE-like"/>
</dbReference>
<dbReference type="InterPro" id="IPR023404">
    <property type="entry name" value="rSAM_horseshoe"/>
</dbReference>
<evidence type="ECO:0000256" key="1">
    <source>
        <dbReference type="ARBA" id="ARBA00001966"/>
    </source>
</evidence>
<dbReference type="InterPro" id="IPR006638">
    <property type="entry name" value="Elp3/MiaA/NifB-like_rSAM"/>
</dbReference>
<dbReference type="SFLD" id="SFLDG01082">
    <property type="entry name" value="B12-binding_domain_containing"/>
    <property type="match status" value="1"/>
</dbReference>
<dbReference type="GO" id="GO:0046872">
    <property type="term" value="F:metal ion binding"/>
    <property type="evidence" value="ECO:0007669"/>
    <property type="project" value="UniProtKB-KW"/>
</dbReference>
<dbReference type="RefSeq" id="WP_055299898.1">
    <property type="nucleotide sequence ID" value="NZ_CZAP01000007.1"/>
</dbReference>
<dbReference type="SMART" id="SM00729">
    <property type="entry name" value="Elp3"/>
    <property type="match status" value="1"/>
</dbReference>
<keyword evidence="2" id="KW-0949">S-adenosyl-L-methionine</keyword>
<evidence type="ECO:0000259" key="6">
    <source>
        <dbReference type="SMART" id="SM00729"/>
    </source>
</evidence>
<dbReference type="GO" id="GO:0051536">
    <property type="term" value="F:iron-sulfur cluster binding"/>
    <property type="evidence" value="ECO:0007669"/>
    <property type="project" value="UniProtKB-KW"/>
</dbReference>
<dbReference type="EMBL" id="CZAP01000007">
    <property type="protein sequence ID" value="CUP53725.1"/>
    <property type="molecule type" value="Genomic_DNA"/>
</dbReference>
<dbReference type="InterPro" id="IPR007197">
    <property type="entry name" value="rSAM"/>
</dbReference>